<gene>
    <name evidence="2" type="ORF">GEV33_005703</name>
</gene>
<dbReference type="EMBL" id="JABDTM020020324">
    <property type="protein sequence ID" value="KAH0817088.1"/>
    <property type="molecule type" value="Genomic_DNA"/>
</dbReference>
<keyword evidence="3" id="KW-1185">Reference proteome</keyword>
<protein>
    <submittedName>
        <fullName evidence="2">Uncharacterized protein</fullName>
    </submittedName>
</protein>
<organism evidence="2 3">
    <name type="scientific">Tenebrio molitor</name>
    <name type="common">Yellow mealworm beetle</name>
    <dbReference type="NCBI Taxonomy" id="7067"/>
    <lineage>
        <taxon>Eukaryota</taxon>
        <taxon>Metazoa</taxon>
        <taxon>Ecdysozoa</taxon>
        <taxon>Arthropoda</taxon>
        <taxon>Hexapoda</taxon>
        <taxon>Insecta</taxon>
        <taxon>Pterygota</taxon>
        <taxon>Neoptera</taxon>
        <taxon>Endopterygota</taxon>
        <taxon>Coleoptera</taxon>
        <taxon>Polyphaga</taxon>
        <taxon>Cucujiformia</taxon>
        <taxon>Tenebrionidae</taxon>
        <taxon>Tenebrio</taxon>
    </lineage>
</organism>
<dbReference type="Proteomes" id="UP000719412">
    <property type="component" value="Unassembled WGS sequence"/>
</dbReference>
<sequence>MEDLGRHRIGINQNQPHINADVASQKYNGTEGLFQKNARRFANLNLNLTNVIGVTGVTTGPLERTNCRVHLRGRCRDSLTDAVLTSGRFTRTVRPFVQKERSTEKNNLLLLDQKVGTKRDKRTSGGGFGPPKQPTGNTDDEGFLDHGKTANGNRYGNGTVIFGLLDGPEAWQRRTISTMAIGNPLLGMMADPERHARNSQLATCGTAARSAVAKRVP</sequence>
<evidence type="ECO:0000313" key="3">
    <source>
        <dbReference type="Proteomes" id="UP000719412"/>
    </source>
</evidence>
<evidence type="ECO:0000256" key="1">
    <source>
        <dbReference type="SAM" id="MobiDB-lite"/>
    </source>
</evidence>
<evidence type="ECO:0000313" key="2">
    <source>
        <dbReference type="EMBL" id="KAH0817088.1"/>
    </source>
</evidence>
<proteinExistence type="predicted"/>
<reference evidence="2" key="1">
    <citation type="journal article" date="2020" name="J Insects Food Feed">
        <title>The yellow mealworm (Tenebrio molitor) genome: a resource for the emerging insects as food and feed industry.</title>
        <authorList>
            <person name="Eriksson T."/>
            <person name="Andere A."/>
            <person name="Kelstrup H."/>
            <person name="Emery V."/>
            <person name="Picard C."/>
        </authorList>
    </citation>
    <scope>NUCLEOTIDE SEQUENCE</scope>
    <source>
        <strain evidence="2">Stoneville</strain>
        <tissue evidence="2">Whole head</tissue>
    </source>
</reference>
<comment type="caution">
    <text evidence="2">The sequence shown here is derived from an EMBL/GenBank/DDBJ whole genome shotgun (WGS) entry which is preliminary data.</text>
</comment>
<accession>A0A8J6LF53</accession>
<feature type="region of interest" description="Disordered" evidence="1">
    <location>
        <begin position="114"/>
        <end position="151"/>
    </location>
</feature>
<dbReference type="AlphaFoldDB" id="A0A8J6LF53"/>
<name>A0A8J6LF53_TENMO</name>
<reference evidence="2" key="2">
    <citation type="submission" date="2021-08" db="EMBL/GenBank/DDBJ databases">
        <authorList>
            <person name="Eriksson T."/>
        </authorList>
    </citation>
    <scope>NUCLEOTIDE SEQUENCE</scope>
    <source>
        <strain evidence="2">Stoneville</strain>
        <tissue evidence="2">Whole head</tissue>
    </source>
</reference>